<dbReference type="AlphaFoldDB" id="A0A098VTW6"/>
<dbReference type="EMBL" id="JMKJ01000088">
    <property type="protein sequence ID" value="KGG52387.1"/>
    <property type="molecule type" value="Genomic_DNA"/>
</dbReference>
<proteinExistence type="predicted"/>
<comment type="caution">
    <text evidence="1">The sequence shown here is derived from an EMBL/GenBank/DDBJ whole genome shotgun (WGS) entry which is preliminary data.</text>
</comment>
<accession>A0A098VTW6</accession>
<dbReference type="GeneID" id="25258721"/>
<dbReference type="Proteomes" id="UP000029725">
    <property type="component" value="Unassembled WGS sequence"/>
</dbReference>
<name>A0A098VTW6_9MICR</name>
<sequence length="136" mass="16079">MVEPFYKITTAPDHAFKHSMIIRHWESQYSAIEWSSIGCDVERESESHTEAMALLWELEMQRALKKPREAHFGQKACNIQKTISQKTRGRFPKGSPYARPLNRHRNFSHLTRFDDYIHKIQIWKQSSWSAYGKNIS</sequence>
<dbReference type="VEuPathDB" id="MicrosporidiaDB:DI09_17p170"/>
<evidence type="ECO:0000313" key="2">
    <source>
        <dbReference type="Proteomes" id="UP000029725"/>
    </source>
</evidence>
<organism evidence="1 2">
    <name type="scientific">Mitosporidium daphniae</name>
    <dbReference type="NCBI Taxonomy" id="1485682"/>
    <lineage>
        <taxon>Eukaryota</taxon>
        <taxon>Fungi</taxon>
        <taxon>Fungi incertae sedis</taxon>
        <taxon>Microsporidia</taxon>
        <taxon>Mitosporidium</taxon>
    </lineage>
</organism>
<evidence type="ECO:0000313" key="1">
    <source>
        <dbReference type="EMBL" id="KGG52387.1"/>
    </source>
</evidence>
<keyword evidence="2" id="KW-1185">Reference proteome</keyword>
<dbReference type="HOGENOM" id="CLU_1875934_0_0_1"/>
<dbReference type="RefSeq" id="XP_013238814.1">
    <property type="nucleotide sequence ID" value="XM_013383360.1"/>
</dbReference>
<reference evidence="1 2" key="1">
    <citation type="submission" date="2014-04" db="EMBL/GenBank/DDBJ databases">
        <title>A new species of microsporidia sheds light on the evolution of extreme parasitism.</title>
        <authorList>
            <person name="Haag K.L."/>
            <person name="James T.Y."/>
            <person name="Larsson R."/>
            <person name="Schaer T.M."/>
            <person name="Refardt D."/>
            <person name="Pombert J.-F."/>
            <person name="Ebert D."/>
        </authorList>
    </citation>
    <scope>NUCLEOTIDE SEQUENCE [LARGE SCALE GENOMIC DNA]</scope>
    <source>
        <strain evidence="1 2">UGP3</strain>
        <tissue evidence="1">Spores</tissue>
    </source>
</reference>
<protein>
    <submittedName>
        <fullName evidence="1">Uncharacterized protein</fullName>
    </submittedName>
</protein>
<gene>
    <name evidence="1" type="ORF">DI09_17p170</name>
</gene>